<dbReference type="EMBL" id="KN837382">
    <property type="protein sequence ID" value="KIJ26129.1"/>
    <property type="molecule type" value="Genomic_DNA"/>
</dbReference>
<feature type="region of interest" description="Disordered" evidence="1">
    <location>
        <begin position="17"/>
        <end position="55"/>
    </location>
</feature>
<dbReference type="Proteomes" id="UP000054279">
    <property type="component" value="Unassembled WGS sequence"/>
</dbReference>
<dbReference type="HOGENOM" id="CLU_2905558_0_0_1"/>
<dbReference type="AlphaFoldDB" id="A0A0C9TWC5"/>
<evidence type="ECO:0000313" key="3">
    <source>
        <dbReference type="Proteomes" id="UP000054279"/>
    </source>
</evidence>
<feature type="non-terminal residue" evidence="2">
    <location>
        <position position="55"/>
    </location>
</feature>
<protein>
    <submittedName>
        <fullName evidence="2">Uncharacterized protein</fullName>
    </submittedName>
</protein>
<organism evidence="2 3">
    <name type="scientific">Sphaerobolus stellatus (strain SS14)</name>
    <dbReference type="NCBI Taxonomy" id="990650"/>
    <lineage>
        <taxon>Eukaryota</taxon>
        <taxon>Fungi</taxon>
        <taxon>Dikarya</taxon>
        <taxon>Basidiomycota</taxon>
        <taxon>Agaricomycotina</taxon>
        <taxon>Agaricomycetes</taxon>
        <taxon>Phallomycetidae</taxon>
        <taxon>Geastrales</taxon>
        <taxon>Sphaerobolaceae</taxon>
        <taxon>Sphaerobolus</taxon>
    </lineage>
</organism>
<dbReference type="OrthoDB" id="10258631at2759"/>
<evidence type="ECO:0000256" key="1">
    <source>
        <dbReference type="SAM" id="MobiDB-lite"/>
    </source>
</evidence>
<evidence type="ECO:0000313" key="2">
    <source>
        <dbReference type="EMBL" id="KIJ26129.1"/>
    </source>
</evidence>
<keyword evidence="3" id="KW-1185">Reference proteome</keyword>
<reference evidence="2 3" key="1">
    <citation type="submission" date="2014-06" db="EMBL/GenBank/DDBJ databases">
        <title>Evolutionary Origins and Diversification of the Mycorrhizal Mutualists.</title>
        <authorList>
            <consortium name="DOE Joint Genome Institute"/>
            <consortium name="Mycorrhizal Genomics Consortium"/>
            <person name="Kohler A."/>
            <person name="Kuo A."/>
            <person name="Nagy L.G."/>
            <person name="Floudas D."/>
            <person name="Copeland A."/>
            <person name="Barry K.W."/>
            <person name="Cichocki N."/>
            <person name="Veneault-Fourrey C."/>
            <person name="LaButti K."/>
            <person name="Lindquist E.A."/>
            <person name="Lipzen A."/>
            <person name="Lundell T."/>
            <person name="Morin E."/>
            <person name="Murat C."/>
            <person name="Riley R."/>
            <person name="Ohm R."/>
            <person name="Sun H."/>
            <person name="Tunlid A."/>
            <person name="Henrissat B."/>
            <person name="Grigoriev I.V."/>
            <person name="Hibbett D.S."/>
            <person name="Martin F."/>
        </authorList>
    </citation>
    <scope>NUCLEOTIDE SEQUENCE [LARGE SCALE GENOMIC DNA]</scope>
    <source>
        <strain evidence="2 3">SS14</strain>
    </source>
</reference>
<feature type="non-terminal residue" evidence="2">
    <location>
        <position position="1"/>
    </location>
</feature>
<accession>A0A0C9TWC5</accession>
<name>A0A0C9TWC5_SPHS4</name>
<sequence>QEPVKEKVIADLTKERARQKHRYNSKKSTHKIGRAKGSKAKQDTRVKQDTSGFWE</sequence>
<gene>
    <name evidence="2" type="ORF">M422DRAFT_125094</name>
</gene>
<feature type="compositionally biased region" description="Basic residues" evidence="1">
    <location>
        <begin position="17"/>
        <end position="39"/>
    </location>
</feature>
<proteinExistence type="predicted"/>